<dbReference type="Proteomes" id="UP001183824">
    <property type="component" value="Unassembled WGS sequence"/>
</dbReference>
<dbReference type="RefSeq" id="WP_311713632.1">
    <property type="nucleotide sequence ID" value="NZ_JAVREZ010000002.1"/>
</dbReference>
<name>A0ABU2V4L3_9ACTN</name>
<gene>
    <name evidence="2" type="ORF">RNB18_09275</name>
</gene>
<keyword evidence="3" id="KW-1185">Reference proteome</keyword>
<proteinExistence type="predicted"/>
<evidence type="ECO:0000256" key="1">
    <source>
        <dbReference type="SAM" id="MobiDB-lite"/>
    </source>
</evidence>
<reference evidence="3" key="1">
    <citation type="submission" date="2023-07" db="EMBL/GenBank/DDBJ databases">
        <title>30 novel species of actinomycetes from the DSMZ collection.</title>
        <authorList>
            <person name="Nouioui I."/>
        </authorList>
    </citation>
    <scope>NUCLEOTIDE SEQUENCE [LARGE SCALE GENOMIC DNA]</scope>
    <source>
        <strain evidence="3">DSM 41640</strain>
    </source>
</reference>
<sequence length="54" mass="5646">MRGYWRNVPGPFYGAATDSTMLGHLDALRQISRPESGAQSVGGAAEALGVQAAR</sequence>
<dbReference type="EMBL" id="JAVREZ010000002">
    <property type="protein sequence ID" value="MDT0480359.1"/>
    <property type="molecule type" value="Genomic_DNA"/>
</dbReference>
<feature type="region of interest" description="Disordered" evidence="1">
    <location>
        <begin position="34"/>
        <end position="54"/>
    </location>
</feature>
<accession>A0ABU2V4L3</accession>
<evidence type="ECO:0000313" key="3">
    <source>
        <dbReference type="Proteomes" id="UP001183824"/>
    </source>
</evidence>
<organism evidence="2 3">
    <name type="scientific">Streptomyces doebereineriae</name>
    <dbReference type="NCBI Taxonomy" id="3075528"/>
    <lineage>
        <taxon>Bacteria</taxon>
        <taxon>Bacillati</taxon>
        <taxon>Actinomycetota</taxon>
        <taxon>Actinomycetes</taxon>
        <taxon>Kitasatosporales</taxon>
        <taxon>Streptomycetaceae</taxon>
        <taxon>Streptomyces</taxon>
    </lineage>
</organism>
<protein>
    <submittedName>
        <fullName evidence="2">Uncharacterized protein</fullName>
    </submittedName>
</protein>
<comment type="caution">
    <text evidence="2">The sequence shown here is derived from an EMBL/GenBank/DDBJ whole genome shotgun (WGS) entry which is preliminary data.</text>
</comment>
<evidence type="ECO:0000313" key="2">
    <source>
        <dbReference type="EMBL" id="MDT0480359.1"/>
    </source>
</evidence>